<dbReference type="InterPro" id="IPR053924">
    <property type="entry name" value="RecX_HTH_2nd"/>
</dbReference>
<dbReference type="PANTHER" id="PTHR33602:SF1">
    <property type="entry name" value="REGULATORY PROTEIN RECX FAMILY PROTEIN"/>
    <property type="match status" value="1"/>
</dbReference>
<name>A0ABW0P4H2_9HYPH</name>
<dbReference type="Pfam" id="PF02631">
    <property type="entry name" value="RecX_HTH2"/>
    <property type="match status" value="1"/>
</dbReference>
<evidence type="ECO:0000256" key="4">
    <source>
        <dbReference type="ARBA" id="ARBA00022490"/>
    </source>
</evidence>
<feature type="domain" description="RecX second three-helical" evidence="7">
    <location>
        <begin position="84"/>
        <end position="123"/>
    </location>
</feature>
<gene>
    <name evidence="5" type="primary">recX</name>
    <name evidence="8" type="ORF">ACFPN9_15280</name>
</gene>
<evidence type="ECO:0000256" key="2">
    <source>
        <dbReference type="ARBA" id="ARBA00009695"/>
    </source>
</evidence>
<evidence type="ECO:0000256" key="5">
    <source>
        <dbReference type="HAMAP-Rule" id="MF_01114"/>
    </source>
</evidence>
<proteinExistence type="inferred from homology"/>
<evidence type="ECO:0000259" key="7">
    <source>
        <dbReference type="Pfam" id="PF02631"/>
    </source>
</evidence>
<dbReference type="PANTHER" id="PTHR33602">
    <property type="entry name" value="REGULATORY PROTEIN RECX FAMILY PROTEIN"/>
    <property type="match status" value="1"/>
</dbReference>
<organism evidence="8 9">
    <name type="scientific">Bosea massiliensis</name>
    <dbReference type="NCBI Taxonomy" id="151419"/>
    <lineage>
        <taxon>Bacteria</taxon>
        <taxon>Pseudomonadati</taxon>
        <taxon>Pseudomonadota</taxon>
        <taxon>Alphaproteobacteria</taxon>
        <taxon>Hyphomicrobiales</taxon>
        <taxon>Boseaceae</taxon>
        <taxon>Bosea</taxon>
    </lineage>
</organism>
<comment type="caution">
    <text evidence="8">The sequence shown here is derived from an EMBL/GenBank/DDBJ whole genome shotgun (WGS) entry which is preliminary data.</text>
</comment>
<sequence length="187" mass="20180">MGFGGGRSDGGRPERRAPRKITPDYLQRAAMHYLERYAAPAAQLRRVLARKVAASCRHHEQDPAGFETMLDEVVARCVSSGLVDDRRFAEARAASLKRKGRSSRAVAASLSAKGVDRELAQAASAGSEEDELAAARKAARRKRLGPWNRGDRAANRQKDLAALARAGFPMTIARAVIDGAGEEELTA</sequence>
<evidence type="ECO:0000256" key="3">
    <source>
        <dbReference type="ARBA" id="ARBA00018111"/>
    </source>
</evidence>
<keyword evidence="4 5" id="KW-0963">Cytoplasm</keyword>
<dbReference type="InterPro" id="IPR036388">
    <property type="entry name" value="WH-like_DNA-bd_sf"/>
</dbReference>
<evidence type="ECO:0000313" key="9">
    <source>
        <dbReference type="Proteomes" id="UP001596060"/>
    </source>
</evidence>
<dbReference type="Proteomes" id="UP001596060">
    <property type="component" value="Unassembled WGS sequence"/>
</dbReference>
<dbReference type="EMBL" id="JBHSLU010000046">
    <property type="protein sequence ID" value="MFC5506618.1"/>
    <property type="molecule type" value="Genomic_DNA"/>
</dbReference>
<comment type="similarity">
    <text evidence="2 5">Belongs to the RecX family.</text>
</comment>
<dbReference type="RefSeq" id="WP_066718364.1">
    <property type="nucleotide sequence ID" value="NZ_JBHSLU010000046.1"/>
</dbReference>
<evidence type="ECO:0000256" key="6">
    <source>
        <dbReference type="SAM" id="MobiDB-lite"/>
    </source>
</evidence>
<comment type="function">
    <text evidence="5">Modulates RecA activity.</text>
</comment>
<dbReference type="InterPro" id="IPR003783">
    <property type="entry name" value="Regulatory_RecX"/>
</dbReference>
<evidence type="ECO:0000256" key="1">
    <source>
        <dbReference type="ARBA" id="ARBA00004496"/>
    </source>
</evidence>
<evidence type="ECO:0000313" key="8">
    <source>
        <dbReference type="EMBL" id="MFC5506618.1"/>
    </source>
</evidence>
<dbReference type="HAMAP" id="MF_01114">
    <property type="entry name" value="RecX"/>
    <property type="match status" value="1"/>
</dbReference>
<comment type="subcellular location">
    <subcellularLocation>
        <location evidence="1 5">Cytoplasm</location>
    </subcellularLocation>
</comment>
<protein>
    <recommendedName>
        <fullName evidence="3 5">Regulatory protein RecX</fullName>
    </recommendedName>
</protein>
<feature type="region of interest" description="Disordered" evidence="6">
    <location>
        <begin position="1"/>
        <end position="22"/>
    </location>
</feature>
<dbReference type="Gene3D" id="1.10.10.10">
    <property type="entry name" value="Winged helix-like DNA-binding domain superfamily/Winged helix DNA-binding domain"/>
    <property type="match status" value="1"/>
</dbReference>
<accession>A0ABW0P4H2</accession>
<keyword evidence="9" id="KW-1185">Reference proteome</keyword>
<reference evidence="9" key="1">
    <citation type="journal article" date="2019" name="Int. J. Syst. Evol. Microbiol.">
        <title>The Global Catalogue of Microorganisms (GCM) 10K type strain sequencing project: providing services to taxonomists for standard genome sequencing and annotation.</title>
        <authorList>
            <consortium name="The Broad Institute Genomics Platform"/>
            <consortium name="The Broad Institute Genome Sequencing Center for Infectious Disease"/>
            <person name="Wu L."/>
            <person name="Ma J."/>
        </authorList>
    </citation>
    <scope>NUCLEOTIDE SEQUENCE [LARGE SCALE GENOMIC DNA]</scope>
    <source>
        <strain evidence="9">CCUG 43117</strain>
    </source>
</reference>